<evidence type="ECO:0000256" key="1">
    <source>
        <dbReference type="SAM" id="Phobius"/>
    </source>
</evidence>
<protein>
    <submittedName>
        <fullName evidence="2">Uncharacterized protein</fullName>
    </submittedName>
</protein>
<comment type="caution">
    <text evidence="2">The sequence shown here is derived from an EMBL/GenBank/DDBJ whole genome shotgun (WGS) entry which is preliminary data.</text>
</comment>
<evidence type="ECO:0000313" key="3">
    <source>
        <dbReference type="Proteomes" id="UP000242164"/>
    </source>
</evidence>
<sequence length="28" mass="3238">MKQIIILGITMMISIGFWMGLFSREAYS</sequence>
<gene>
    <name evidence="2" type="ORF">BCB44BAC_02064</name>
</gene>
<dbReference type="AlphaFoldDB" id="A0AAX2CGP0"/>
<reference evidence="2 3" key="1">
    <citation type="submission" date="2016-08" db="EMBL/GenBank/DDBJ databases">
        <authorList>
            <person name="Loux V."/>
            <person name="Rue O."/>
        </authorList>
    </citation>
    <scope>NUCLEOTIDE SEQUENCE [LARGE SCALE GENOMIC DNA]</scope>
    <source>
        <strain evidence="2 3">AFSSA_08CEB44bac</strain>
    </source>
</reference>
<organism evidence="2 3">
    <name type="scientific">Bacillus cytotoxicus</name>
    <dbReference type="NCBI Taxonomy" id="580165"/>
    <lineage>
        <taxon>Bacteria</taxon>
        <taxon>Bacillati</taxon>
        <taxon>Bacillota</taxon>
        <taxon>Bacilli</taxon>
        <taxon>Bacillales</taxon>
        <taxon>Bacillaceae</taxon>
        <taxon>Bacillus</taxon>
        <taxon>Bacillus cereus group</taxon>
    </lineage>
</organism>
<keyword evidence="1" id="KW-1133">Transmembrane helix</keyword>
<dbReference type="Proteomes" id="UP000242164">
    <property type="component" value="Unassembled WGS sequence"/>
</dbReference>
<keyword evidence="1" id="KW-0472">Membrane</keyword>
<dbReference type="EMBL" id="FMIK01000024">
    <property type="protein sequence ID" value="SCL92502.1"/>
    <property type="molecule type" value="Genomic_DNA"/>
</dbReference>
<evidence type="ECO:0000313" key="2">
    <source>
        <dbReference type="EMBL" id="SCL92502.1"/>
    </source>
</evidence>
<proteinExistence type="predicted"/>
<name>A0AAX2CGP0_9BACI</name>
<feature type="transmembrane region" description="Helical" evidence="1">
    <location>
        <begin position="5"/>
        <end position="23"/>
    </location>
</feature>
<keyword evidence="1" id="KW-0812">Transmembrane</keyword>
<accession>A0AAX2CGP0</accession>